<accession>A0AAV7WXC0</accession>
<evidence type="ECO:0000313" key="3">
    <source>
        <dbReference type="Proteomes" id="UP001066276"/>
    </source>
</evidence>
<name>A0AAV7WXC0_PLEWA</name>
<feature type="region of interest" description="Disordered" evidence="1">
    <location>
        <begin position="89"/>
        <end position="108"/>
    </location>
</feature>
<evidence type="ECO:0000256" key="1">
    <source>
        <dbReference type="SAM" id="MobiDB-lite"/>
    </source>
</evidence>
<dbReference type="EMBL" id="JANPWB010000001">
    <property type="protein sequence ID" value="KAJ1218763.1"/>
    <property type="molecule type" value="Genomic_DNA"/>
</dbReference>
<sequence length="277" mass="29140">MAQLSAAPDWCSQVVNLQLVVACAAQPCDPGHYFSVCSCFFAPHMSWSVWVSMGKEPSPTSQPWTSASGAPAGGLFHSSQAAPWDARLRWTPPSSGEPPAESHSTAHRQPLVLSGCTMRSARHAPHARPRPLSLRGLQSTGPCTNGLGLGLSTTDGMAAGPRPPCRLWGSAQHLSRTTRPSRPRAPETAGHPGLVAGWRGLRAVPPLLTSRWTCSSAKRSSALSAHPAGLASVQFPSAGLICVAGGDCLSELQCLVAMLVAGMPLPHSRVIYMCNYP</sequence>
<feature type="compositionally biased region" description="Basic residues" evidence="1">
    <location>
        <begin position="120"/>
        <end position="129"/>
    </location>
</feature>
<keyword evidence="3" id="KW-1185">Reference proteome</keyword>
<feature type="region of interest" description="Disordered" evidence="1">
    <location>
        <begin position="120"/>
        <end position="139"/>
    </location>
</feature>
<comment type="caution">
    <text evidence="2">The sequence shown here is derived from an EMBL/GenBank/DDBJ whole genome shotgun (WGS) entry which is preliminary data.</text>
</comment>
<reference evidence="2" key="1">
    <citation type="journal article" date="2022" name="bioRxiv">
        <title>Sequencing and chromosome-scale assembly of the giantPleurodeles waltlgenome.</title>
        <authorList>
            <person name="Brown T."/>
            <person name="Elewa A."/>
            <person name="Iarovenko S."/>
            <person name="Subramanian E."/>
            <person name="Araus A.J."/>
            <person name="Petzold A."/>
            <person name="Susuki M."/>
            <person name="Suzuki K.-i.T."/>
            <person name="Hayashi T."/>
            <person name="Toyoda A."/>
            <person name="Oliveira C."/>
            <person name="Osipova E."/>
            <person name="Leigh N.D."/>
            <person name="Simon A."/>
            <person name="Yun M.H."/>
        </authorList>
    </citation>
    <scope>NUCLEOTIDE SEQUENCE</scope>
    <source>
        <strain evidence="2">20211129_DDA</strain>
        <tissue evidence="2">Liver</tissue>
    </source>
</reference>
<dbReference type="Proteomes" id="UP001066276">
    <property type="component" value="Chromosome 1_1"/>
</dbReference>
<evidence type="ECO:0000313" key="2">
    <source>
        <dbReference type="EMBL" id="KAJ1218763.1"/>
    </source>
</evidence>
<gene>
    <name evidence="2" type="ORF">NDU88_006339</name>
</gene>
<feature type="region of interest" description="Disordered" evidence="1">
    <location>
        <begin position="154"/>
        <end position="193"/>
    </location>
</feature>
<organism evidence="2 3">
    <name type="scientific">Pleurodeles waltl</name>
    <name type="common">Iberian ribbed newt</name>
    <dbReference type="NCBI Taxonomy" id="8319"/>
    <lineage>
        <taxon>Eukaryota</taxon>
        <taxon>Metazoa</taxon>
        <taxon>Chordata</taxon>
        <taxon>Craniata</taxon>
        <taxon>Vertebrata</taxon>
        <taxon>Euteleostomi</taxon>
        <taxon>Amphibia</taxon>
        <taxon>Batrachia</taxon>
        <taxon>Caudata</taxon>
        <taxon>Salamandroidea</taxon>
        <taxon>Salamandridae</taxon>
        <taxon>Pleurodelinae</taxon>
        <taxon>Pleurodeles</taxon>
    </lineage>
</organism>
<dbReference type="AlphaFoldDB" id="A0AAV7WXC0"/>
<protein>
    <submittedName>
        <fullName evidence="2">Uncharacterized protein</fullName>
    </submittedName>
</protein>
<proteinExistence type="predicted"/>